<feature type="transmembrane region" description="Helical" evidence="5">
    <location>
        <begin position="182"/>
        <end position="200"/>
    </location>
</feature>
<dbReference type="InterPro" id="IPR036259">
    <property type="entry name" value="MFS_trans_sf"/>
</dbReference>
<keyword evidence="4 5" id="KW-0472">Membrane</keyword>
<feature type="transmembrane region" description="Helical" evidence="5">
    <location>
        <begin position="248"/>
        <end position="273"/>
    </location>
</feature>
<reference evidence="6 7" key="1">
    <citation type="submission" date="2021-06" db="EMBL/GenBank/DDBJ databases">
        <title>Complete genome of Haloferula helveola possessing various polysaccharide degrading enzymes.</title>
        <authorList>
            <person name="Takami H."/>
            <person name="Huang C."/>
            <person name="Hamasaki K."/>
        </authorList>
    </citation>
    <scope>NUCLEOTIDE SEQUENCE [LARGE SCALE GENOMIC DNA]</scope>
    <source>
        <strain evidence="6 7">CN-1</strain>
    </source>
</reference>
<dbReference type="RefSeq" id="WP_338690416.1">
    <property type="nucleotide sequence ID" value="NZ_AP024702.1"/>
</dbReference>
<protein>
    <submittedName>
        <fullName evidence="6">MFS transporter</fullName>
    </submittedName>
</protein>
<sequence>MNLLKTKTGRLAAFGGLYMSEGLPQGFAGVALALEFKRRGMDAAALGTFAATIMLPWTWKFIMGPFVDNLHIRRFGARKQWIVFAQVGMLACLAFALMRMPEFTAAGAVGLGLFTTLMVLHNVFAATQDVAIDALACSVLKKEERGLANGLMFGCAQAGNAIGGSGVLFIKDLTGSFGTASLLVPFLLLAILACTITMICEKSAAREMAEGEMPAPEPGDTGMRAAVDQIRDYAITVGKTIFGTRRGFLGFALAILPFGGMALSMTVSTVIAPSLGMDDSELAKLNLVGTLFWVPACLSGGWFSDRFGRRLSVATFSILSVLPGLWMGYQLRRLGWDHPPEGVDGVWPRQDQLIGYWWIATIIFSVFNGLMYGVRAAFFMDIVNPKIAGTHFTALMAMLNLVTAYTYFWQGQALDTGAWNWTLWQIFLVDTLLGLVFLAIIPFVQPKQIHLDEA</sequence>
<dbReference type="Pfam" id="PF07690">
    <property type="entry name" value="MFS_1"/>
    <property type="match status" value="1"/>
</dbReference>
<keyword evidence="7" id="KW-1185">Reference proteome</keyword>
<organism evidence="6 7">
    <name type="scientific">Haloferula helveola</name>
    <dbReference type="NCBI Taxonomy" id="490095"/>
    <lineage>
        <taxon>Bacteria</taxon>
        <taxon>Pseudomonadati</taxon>
        <taxon>Verrucomicrobiota</taxon>
        <taxon>Verrucomicrobiia</taxon>
        <taxon>Verrucomicrobiales</taxon>
        <taxon>Verrucomicrobiaceae</taxon>
        <taxon>Haloferula</taxon>
    </lineage>
</organism>
<feature type="transmembrane region" description="Helical" evidence="5">
    <location>
        <begin position="356"/>
        <end position="378"/>
    </location>
</feature>
<feature type="transmembrane region" description="Helical" evidence="5">
    <location>
        <begin position="421"/>
        <end position="444"/>
    </location>
</feature>
<comment type="subcellular location">
    <subcellularLocation>
        <location evidence="1">Membrane</location>
        <topology evidence="1">Multi-pass membrane protein</topology>
    </subcellularLocation>
</comment>
<keyword evidence="3 5" id="KW-1133">Transmembrane helix</keyword>
<keyword evidence="2 5" id="KW-0812">Transmembrane</keyword>
<dbReference type="PANTHER" id="PTHR12778:SF9">
    <property type="entry name" value="ACETYL-COENZYME A TRANSPORTER 1"/>
    <property type="match status" value="1"/>
</dbReference>
<dbReference type="Proteomes" id="UP001374893">
    <property type="component" value="Chromosome"/>
</dbReference>
<dbReference type="InterPro" id="IPR005829">
    <property type="entry name" value="Sugar_transporter_CS"/>
</dbReference>
<feature type="transmembrane region" description="Helical" evidence="5">
    <location>
        <begin position="311"/>
        <end position="329"/>
    </location>
</feature>
<evidence type="ECO:0000313" key="6">
    <source>
        <dbReference type="EMBL" id="BCX47935.1"/>
    </source>
</evidence>
<evidence type="ECO:0000256" key="3">
    <source>
        <dbReference type="ARBA" id="ARBA00022989"/>
    </source>
</evidence>
<feature type="transmembrane region" description="Helical" evidence="5">
    <location>
        <begin position="43"/>
        <end position="61"/>
    </location>
</feature>
<dbReference type="EMBL" id="AP024702">
    <property type="protein sequence ID" value="BCX47935.1"/>
    <property type="molecule type" value="Genomic_DNA"/>
</dbReference>
<name>A0ABM7RDJ3_9BACT</name>
<feature type="transmembrane region" description="Helical" evidence="5">
    <location>
        <begin position="390"/>
        <end position="409"/>
    </location>
</feature>
<evidence type="ECO:0000256" key="2">
    <source>
        <dbReference type="ARBA" id="ARBA00022692"/>
    </source>
</evidence>
<evidence type="ECO:0000313" key="7">
    <source>
        <dbReference type="Proteomes" id="UP001374893"/>
    </source>
</evidence>
<gene>
    <name evidence="6" type="primary">ampG</name>
    <name evidence="6" type="ORF">HAHE_18430</name>
</gene>
<feature type="transmembrane region" description="Helical" evidence="5">
    <location>
        <begin position="104"/>
        <end position="125"/>
    </location>
</feature>
<dbReference type="PROSITE" id="PS00216">
    <property type="entry name" value="SUGAR_TRANSPORT_1"/>
    <property type="match status" value="1"/>
</dbReference>
<feature type="transmembrane region" description="Helical" evidence="5">
    <location>
        <begin position="146"/>
        <end position="170"/>
    </location>
</feature>
<dbReference type="PANTHER" id="PTHR12778">
    <property type="entry name" value="SOLUTE CARRIER FAMILY 33 ACETYL-COA TRANSPORTER -RELATED"/>
    <property type="match status" value="1"/>
</dbReference>
<evidence type="ECO:0000256" key="1">
    <source>
        <dbReference type="ARBA" id="ARBA00004141"/>
    </source>
</evidence>
<dbReference type="SUPFAM" id="SSF103473">
    <property type="entry name" value="MFS general substrate transporter"/>
    <property type="match status" value="1"/>
</dbReference>
<accession>A0ABM7RDJ3</accession>
<feature type="transmembrane region" description="Helical" evidence="5">
    <location>
        <begin position="285"/>
        <end position="304"/>
    </location>
</feature>
<evidence type="ECO:0000256" key="4">
    <source>
        <dbReference type="ARBA" id="ARBA00023136"/>
    </source>
</evidence>
<proteinExistence type="predicted"/>
<dbReference type="InterPro" id="IPR004752">
    <property type="entry name" value="AmpG_permease/AT-1"/>
</dbReference>
<feature type="transmembrane region" description="Helical" evidence="5">
    <location>
        <begin position="81"/>
        <end position="98"/>
    </location>
</feature>
<evidence type="ECO:0000256" key="5">
    <source>
        <dbReference type="SAM" id="Phobius"/>
    </source>
</evidence>
<dbReference type="Gene3D" id="1.20.1250.20">
    <property type="entry name" value="MFS general substrate transporter like domains"/>
    <property type="match status" value="2"/>
</dbReference>
<dbReference type="InterPro" id="IPR011701">
    <property type="entry name" value="MFS"/>
</dbReference>